<dbReference type="InterPro" id="IPR017853">
    <property type="entry name" value="GH"/>
</dbReference>
<dbReference type="KEGG" id="cate:C2869_00880"/>
<sequence>MSCKSIGLPCVLSLAVSLAACGEKSSTAAASKTEATSPTVNVSSSNLYETTALKKIKLLENLMASAQQQKLDVTREETLVWFAKEFLNFANWDEQNQDAVAYMFNAYGPFKNDKDKLAAELPDFQRKKVIEILDAGIDELNQVISGEIVRPPVRKVDWQNTVAGDNMFVSNGKPIFLYDYFSKSVGQPLGQPDVYNDHLGAIYHGGENLYPVDHDRAINSFLLNEDGTWNEALMKEVTDISDDNIGFLIYWNMGLPEWIEKQEPEARKGRSLFTGFDIDNPLVRDVWGKIAKHTGELTKDKKVSRMGYILSNEPHYYSEKNGDRKHWSHQFKEMNDISSYTLNNFRTWLDNKYSGDIATLNKNWQTSFFSFDKVEIDIPIDISHRGKPMWYDWNRYHMDRTTNWFTYLQGELRKGNPDAHTSIKIMPNMFSENTRSHGIDVEALTDLTSMIGNDAQTREKRKLNFKKDEEWQSHYGWYWEELSTSYDFMESVSPNKIHFNSESHFLSASWWRDMDPSVEYVHSVYWLATMQGMDANLAWFWARDPDGSPEDRLEGEMNFFDPALAGSFAGSNNQQPHISNAFTQVMYDMNSLSEEIVALREQRRPIRLFYSETSAINKPRHMTEHFKMYEKIFFDGFPVGYATQNIINKQDNSSWDAILVYKTEFVTADELAALQSYLDQGGTVIVDSALSLSKNEYAQPHAKALKASKGKLIELNGKADEAELREVALKAAESGLPDLVLTEDNGTSYKGVNWRVVKQADGSYLANLNNLGKHTAKLKLTLKDGSQVSAKDMLTGKVLDSEFELAPKGVLMLEVSVK</sequence>
<dbReference type="InterPro" id="IPR029062">
    <property type="entry name" value="Class_I_gatase-like"/>
</dbReference>
<accession>A0A2S0VXD0</accession>
<dbReference type="Proteomes" id="UP000244441">
    <property type="component" value="Chromosome"/>
</dbReference>
<gene>
    <name evidence="2" type="ORF">C2869_00880</name>
</gene>
<dbReference type="SMR" id="A0A2S0VXD0"/>
<feature type="chain" id="PRO_5015707433" evidence="1">
    <location>
        <begin position="20"/>
        <end position="818"/>
    </location>
</feature>
<feature type="signal peptide" evidence="1">
    <location>
        <begin position="1"/>
        <end position="19"/>
    </location>
</feature>
<dbReference type="OrthoDB" id="1387316at2"/>
<dbReference type="GO" id="GO:0016787">
    <property type="term" value="F:hydrolase activity"/>
    <property type="evidence" value="ECO:0007669"/>
    <property type="project" value="UniProtKB-KW"/>
</dbReference>
<keyword evidence="1" id="KW-0732">Signal</keyword>
<evidence type="ECO:0000313" key="2">
    <source>
        <dbReference type="EMBL" id="AWB68864.1"/>
    </source>
</evidence>
<evidence type="ECO:0000313" key="3">
    <source>
        <dbReference type="Proteomes" id="UP000244441"/>
    </source>
</evidence>
<dbReference type="Gene3D" id="3.40.50.880">
    <property type="match status" value="1"/>
</dbReference>
<reference evidence="2 3" key="1">
    <citation type="submission" date="2018-01" db="EMBL/GenBank/DDBJ databases">
        <title>Genome sequence of a Cantenovulum-like bacteria.</title>
        <authorList>
            <person name="Tan W.R."/>
            <person name="Lau N.-S."/>
            <person name="Go F."/>
            <person name="Amirul A.-A.A."/>
        </authorList>
    </citation>
    <scope>NUCLEOTIDE SEQUENCE [LARGE SCALE GENOMIC DNA]</scope>
    <source>
        <strain evidence="2 3">CCB-QB4</strain>
    </source>
</reference>
<proteinExistence type="predicted"/>
<name>A0A2S0VXD0_9ALTE</name>
<dbReference type="Gene3D" id="3.20.20.80">
    <property type="entry name" value="Glycosidases"/>
    <property type="match status" value="1"/>
</dbReference>
<dbReference type="PROSITE" id="PS51257">
    <property type="entry name" value="PROKAR_LIPOPROTEIN"/>
    <property type="match status" value="1"/>
</dbReference>
<protein>
    <submittedName>
        <fullName evidence="2">Glycoside hydrolase family 42</fullName>
    </submittedName>
</protein>
<organism evidence="2 3">
    <name type="scientific">Saccharobesus litoralis</name>
    <dbReference type="NCBI Taxonomy" id="2172099"/>
    <lineage>
        <taxon>Bacteria</taxon>
        <taxon>Pseudomonadati</taxon>
        <taxon>Pseudomonadota</taxon>
        <taxon>Gammaproteobacteria</taxon>
        <taxon>Alteromonadales</taxon>
        <taxon>Alteromonadaceae</taxon>
        <taxon>Saccharobesus</taxon>
    </lineage>
</organism>
<dbReference type="AlphaFoldDB" id="A0A2S0VXD0"/>
<dbReference type="EMBL" id="CP026604">
    <property type="protein sequence ID" value="AWB68864.1"/>
    <property type="molecule type" value="Genomic_DNA"/>
</dbReference>
<keyword evidence="3" id="KW-1185">Reference proteome</keyword>
<keyword evidence="2" id="KW-0378">Hydrolase</keyword>
<dbReference type="SUPFAM" id="SSF51445">
    <property type="entry name" value="(Trans)glycosidases"/>
    <property type="match status" value="1"/>
</dbReference>
<dbReference type="CDD" id="cd03143">
    <property type="entry name" value="A4_beta-galactosidase_middle_domain"/>
    <property type="match status" value="1"/>
</dbReference>
<evidence type="ECO:0000256" key="1">
    <source>
        <dbReference type="SAM" id="SignalP"/>
    </source>
</evidence>